<proteinExistence type="predicted"/>
<reference evidence="2 3" key="1">
    <citation type="submission" date="2018-11" db="EMBL/GenBank/DDBJ databases">
        <title>Clostridium sp. nov., a member of the family Erysipelotrichaceae isolated from pig faeces.</title>
        <authorList>
            <person name="Chang Y.-H."/>
        </authorList>
    </citation>
    <scope>NUCLEOTIDE SEQUENCE [LARGE SCALE GENOMIC DNA]</scope>
    <source>
        <strain evidence="2 3">YH-panp20</strain>
    </source>
</reference>
<keyword evidence="3" id="KW-1185">Reference proteome</keyword>
<comment type="caution">
    <text evidence="2">The sequence shown here is derived from an EMBL/GenBank/DDBJ whole genome shotgun (WGS) entry which is preliminary data.</text>
</comment>
<evidence type="ECO:0000313" key="2">
    <source>
        <dbReference type="EMBL" id="RNM31365.1"/>
    </source>
</evidence>
<name>A0A3N0I2X0_9FIRM</name>
<feature type="chain" id="PRO_5039713937" evidence="1">
    <location>
        <begin position="23"/>
        <end position="126"/>
    </location>
</feature>
<dbReference type="AlphaFoldDB" id="A0A3N0I2X0"/>
<dbReference type="Proteomes" id="UP000276568">
    <property type="component" value="Unassembled WGS sequence"/>
</dbReference>
<feature type="signal peptide" evidence="1">
    <location>
        <begin position="1"/>
        <end position="22"/>
    </location>
</feature>
<accession>A0A3N0I2X0</accession>
<keyword evidence="1" id="KW-0732">Signal</keyword>
<protein>
    <submittedName>
        <fullName evidence="2">Uncharacterized protein</fullName>
    </submittedName>
</protein>
<sequence>MKKLCISIVLCFSFCLSTPIQAYANKIQTIGQKSKKAEQVVLKNGTGKRIKSLRIQKASNAKISENYLKQSWKAKEKVKLSYVVDERDQYNLKVGIAKKIYEIKNFTFTDTKLCLNDHTLYTVYQQ</sequence>
<gene>
    <name evidence="2" type="ORF">EDX97_02050</name>
</gene>
<dbReference type="EMBL" id="RJQC01000001">
    <property type="protein sequence ID" value="RNM31365.1"/>
    <property type="molecule type" value="Genomic_DNA"/>
</dbReference>
<dbReference type="RefSeq" id="WP_128519524.1">
    <property type="nucleotide sequence ID" value="NZ_RJQC01000001.1"/>
</dbReference>
<evidence type="ECO:0000256" key="1">
    <source>
        <dbReference type="SAM" id="SignalP"/>
    </source>
</evidence>
<evidence type="ECO:0000313" key="3">
    <source>
        <dbReference type="Proteomes" id="UP000276568"/>
    </source>
</evidence>
<organism evidence="2 3">
    <name type="scientific">Absicoccus porci</name>
    <dbReference type="NCBI Taxonomy" id="2486576"/>
    <lineage>
        <taxon>Bacteria</taxon>
        <taxon>Bacillati</taxon>
        <taxon>Bacillota</taxon>
        <taxon>Erysipelotrichia</taxon>
        <taxon>Erysipelotrichales</taxon>
        <taxon>Erysipelotrichaceae</taxon>
        <taxon>Absicoccus</taxon>
    </lineage>
</organism>